<accession>A0A1J5QGA2</accession>
<gene>
    <name evidence="2" type="ORF">GALL_356360</name>
</gene>
<feature type="domain" description="HicB-like antitoxin of toxin-antitoxin system" evidence="1">
    <location>
        <begin position="29"/>
        <end position="83"/>
    </location>
</feature>
<evidence type="ECO:0000259" key="1">
    <source>
        <dbReference type="Pfam" id="PF15919"/>
    </source>
</evidence>
<dbReference type="AlphaFoldDB" id="A0A1J5QGA2"/>
<dbReference type="GO" id="GO:0006355">
    <property type="term" value="P:regulation of DNA-templated transcription"/>
    <property type="evidence" value="ECO:0007669"/>
    <property type="project" value="InterPro"/>
</dbReference>
<proteinExistence type="predicted"/>
<dbReference type="EMBL" id="MLJW01000790">
    <property type="protein sequence ID" value="OIQ82566.1"/>
    <property type="molecule type" value="Genomic_DNA"/>
</dbReference>
<reference evidence="2" key="1">
    <citation type="submission" date="2016-10" db="EMBL/GenBank/DDBJ databases">
        <title>Sequence of Gallionella enrichment culture.</title>
        <authorList>
            <person name="Poehlein A."/>
            <person name="Muehling M."/>
            <person name="Daniel R."/>
        </authorList>
    </citation>
    <scope>NUCLEOTIDE SEQUENCE</scope>
</reference>
<dbReference type="Pfam" id="PF05534">
    <property type="entry name" value="HicB"/>
    <property type="match status" value="1"/>
</dbReference>
<comment type="caution">
    <text evidence="2">The sequence shown here is derived from an EMBL/GenBank/DDBJ whole genome shotgun (WGS) entry which is preliminary data.</text>
</comment>
<dbReference type="PANTHER" id="PTHR34504:SF2">
    <property type="entry name" value="UPF0150 PROTEIN SSL0259"/>
    <property type="match status" value="1"/>
</dbReference>
<sequence length="134" mass="14670">MSMNELKIPRVEPTYPFEAYTHIVEPLSEEDGGGYVITFPDLPGCMSDGETIDEAIANGRDAFSAWVSARVHQGKPIPKPTKHGEAAEPVRLMQRLPRSLHANLVARAKAEGTSLNTLVTMLLAEGLGRREHHA</sequence>
<evidence type="ECO:0000313" key="2">
    <source>
        <dbReference type="EMBL" id="OIQ82566.1"/>
    </source>
</evidence>
<protein>
    <recommendedName>
        <fullName evidence="1">HicB-like antitoxin of toxin-antitoxin system domain-containing protein</fullName>
    </recommendedName>
</protein>
<organism evidence="2">
    <name type="scientific">mine drainage metagenome</name>
    <dbReference type="NCBI Taxonomy" id="410659"/>
    <lineage>
        <taxon>unclassified sequences</taxon>
        <taxon>metagenomes</taxon>
        <taxon>ecological metagenomes</taxon>
    </lineage>
</organism>
<dbReference type="SUPFAM" id="SSF47598">
    <property type="entry name" value="Ribbon-helix-helix"/>
    <property type="match status" value="1"/>
</dbReference>
<dbReference type="InterPro" id="IPR008651">
    <property type="entry name" value="Uncharacterised_HicB"/>
</dbReference>
<dbReference type="InterPro" id="IPR051404">
    <property type="entry name" value="TA_system_antitoxin"/>
</dbReference>
<dbReference type="SUPFAM" id="SSF143100">
    <property type="entry name" value="TTHA1013/TTHA0281-like"/>
    <property type="match status" value="1"/>
</dbReference>
<dbReference type="InterPro" id="IPR010985">
    <property type="entry name" value="Ribbon_hlx_hlx"/>
</dbReference>
<dbReference type="InterPro" id="IPR031807">
    <property type="entry name" value="HicB-like"/>
</dbReference>
<dbReference type="PANTHER" id="PTHR34504">
    <property type="entry name" value="ANTITOXIN HICB"/>
    <property type="match status" value="1"/>
</dbReference>
<name>A0A1J5QGA2_9ZZZZ</name>
<dbReference type="Gene3D" id="3.30.160.250">
    <property type="match status" value="1"/>
</dbReference>
<dbReference type="InterPro" id="IPR035069">
    <property type="entry name" value="TTHA1013/TTHA0281-like"/>
</dbReference>
<dbReference type="Pfam" id="PF15919">
    <property type="entry name" value="HicB_lk_antitox"/>
    <property type="match status" value="1"/>
</dbReference>